<dbReference type="Pfam" id="PF00126">
    <property type="entry name" value="HTH_1"/>
    <property type="match status" value="1"/>
</dbReference>
<evidence type="ECO:0000256" key="4">
    <source>
        <dbReference type="ARBA" id="ARBA00023163"/>
    </source>
</evidence>
<comment type="caution">
    <text evidence="6">The sequence shown here is derived from an EMBL/GenBank/DDBJ whole genome shotgun (WGS) entry which is preliminary data.</text>
</comment>
<evidence type="ECO:0000256" key="2">
    <source>
        <dbReference type="ARBA" id="ARBA00023015"/>
    </source>
</evidence>
<organism evidence="6 7">
    <name type="scientific">Propylenella binzhouense</name>
    <dbReference type="NCBI Taxonomy" id="2555902"/>
    <lineage>
        <taxon>Bacteria</taxon>
        <taxon>Pseudomonadati</taxon>
        <taxon>Pseudomonadota</taxon>
        <taxon>Alphaproteobacteria</taxon>
        <taxon>Hyphomicrobiales</taxon>
        <taxon>Propylenellaceae</taxon>
        <taxon>Propylenella</taxon>
    </lineage>
</organism>
<dbReference type="Gene3D" id="3.40.190.290">
    <property type="match status" value="1"/>
</dbReference>
<dbReference type="SUPFAM" id="SSF46785">
    <property type="entry name" value="Winged helix' DNA-binding domain"/>
    <property type="match status" value="1"/>
</dbReference>
<dbReference type="InterPro" id="IPR036390">
    <property type="entry name" value="WH_DNA-bd_sf"/>
</dbReference>
<feature type="domain" description="HTH lysR-type" evidence="5">
    <location>
        <begin position="3"/>
        <end position="60"/>
    </location>
</feature>
<sequence length="317" mass="33196">MGLSLARLRSFVAVADEGQFRRAAERLGLSQPALSAQIRELEAYLGVALFSRTTRNVRLSAAGELFLARIRKVLADLDGAVLELRDQACLRSGLVSVAATPSLASRLLPGVLLAFGSRHPGVRVRVFELDARVILSSLAAGEADLALAPRPPRTAVEIGFEPLARDPFVGLVAAGHPLAGRGEASLAELVRHPVVTTVEETSIRETLARACLEAGLALEVAHALTQHHTIVELVALDLGVAILPTLSLPDRLERVTPLRISGPPVEREVGLLRRRGEAVSAAAAAFAAIVRESAGALAARRLPGQADAPAAGAEAGS</sequence>
<name>A0A964WV99_9HYPH</name>
<dbReference type="EMBL" id="SPKJ01000108">
    <property type="protein sequence ID" value="MYZ49956.1"/>
    <property type="molecule type" value="Genomic_DNA"/>
</dbReference>
<evidence type="ECO:0000256" key="3">
    <source>
        <dbReference type="ARBA" id="ARBA00023125"/>
    </source>
</evidence>
<dbReference type="Gene3D" id="1.10.10.10">
    <property type="entry name" value="Winged helix-like DNA-binding domain superfamily/Winged helix DNA-binding domain"/>
    <property type="match status" value="1"/>
</dbReference>
<dbReference type="PROSITE" id="PS50931">
    <property type="entry name" value="HTH_LYSR"/>
    <property type="match status" value="1"/>
</dbReference>
<dbReference type="Proteomes" id="UP000773614">
    <property type="component" value="Unassembled WGS sequence"/>
</dbReference>
<dbReference type="Pfam" id="PF03466">
    <property type="entry name" value="LysR_substrate"/>
    <property type="match status" value="1"/>
</dbReference>
<dbReference type="PRINTS" id="PR00039">
    <property type="entry name" value="HTHLYSR"/>
</dbReference>
<evidence type="ECO:0000313" key="6">
    <source>
        <dbReference type="EMBL" id="MYZ49956.1"/>
    </source>
</evidence>
<dbReference type="OrthoDB" id="7492271at2"/>
<keyword evidence="7" id="KW-1185">Reference proteome</keyword>
<dbReference type="InterPro" id="IPR000847">
    <property type="entry name" value="LysR_HTH_N"/>
</dbReference>
<comment type="similarity">
    <text evidence="1">Belongs to the LysR transcriptional regulatory family.</text>
</comment>
<dbReference type="FunFam" id="1.10.10.10:FF:000001">
    <property type="entry name" value="LysR family transcriptional regulator"/>
    <property type="match status" value="1"/>
</dbReference>
<dbReference type="InterPro" id="IPR036388">
    <property type="entry name" value="WH-like_DNA-bd_sf"/>
</dbReference>
<protein>
    <submittedName>
        <fullName evidence="6">LysR family transcriptional regulator</fullName>
    </submittedName>
</protein>
<keyword evidence="3" id="KW-0238">DNA-binding</keyword>
<keyword evidence="2" id="KW-0805">Transcription regulation</keyword>
<dbReference type="GO" id="GO:0005829">
    <property type="term" value="C:cytosol"/>
    <property type="evidence" value="ECO:0007669"/>
    <property type="project" value="TreeGrafter"/>
</dbReference>
<evidence type="ECO:0000256" key="1">
    <source>
        <dbReference type="ARBA" id="ARBA00009437"/>
    </source>
</evidence>
<proteinExistence type="inferred from homology"/>
<dbReference type="RefSeq" id="WP_161142292.1">
    <property type="nucleotide sequence ID" value="NZ_SPKJ01000108.1"/>
</dbReference>
<dbReference type="GO" id="GO:0003700">
    <property type="term" value="F:DNA-binding transcription factor activity"/>
    <property type="evidence" value="ECO:0007669"/>
    <property type="project" value="InterPro"/>
</dbReference>
<reference evidence="6" key="1">
    <citation type="submission" date="2019-03" db="EMBL/GenBank/DDBJ databases">
        <title>Afifella sp. nov., isolated from activated sludge.</title>
        <authorList>
            <person name="Li Q."/>
            <person name="Liu Y."/>
        </authorList>
    </citation>
    <scope>NUCLEOTIDE SEQUENCE</scope>
    <source>
        <strain evidence="6">L72</strain>
    </source>
</reference>
<gene>
    <name evidence="6" type="ORF">E4O86_19805</name>
</gene>
<evidence type="ECO:0000259" key="5">
    <source>
        <dbReference type="PROSITE" id="PS50931"/>
    </source>
</evidence>
<dbReference type="PANTHER" id="PTHR30419:SF8">
    <property type="entry name" value="NITROGEN ASSIMILATION TRANSCRIPTIONAL ACTIVATOR-RELATED"/>
    <property type="match status" value="1"/>
</dbReference>
<keyword evidence="4" id="KW-0804">Transcription</keyword>
<dbReference type="PANTHER" id="PTHR30419">
    <property type="entry name" value="HTH-TYPE TRANSCRIPTIONAL REGULATOR YBHD"/>
    <property type="match status" value="1"/>
</dbReference>
<evidence type="ECO:0000313" key="7">
    <source>
        <dbReference type="Proteomes" id="UP000773614"/>
    </source>
</evidence>
<dbReference type="InterPro" id="IPR050950">
    <property type="entry name" value="HTH-type_LysR_regulators"/>
</dbReference>
<dbReference type="InterPro" id="IPR005119">
    <property type="entry name" value="LysR_subst-bd"/>
</dbReference>
<dbReference type="SUPFAM" id="SSF53850">
    <property type="entry name" value="Periplasmic binding protein-like II"/>
    <property type="match status" value="1"/>
</dbReference>
<dbReference type="GO" id="GO:0003677">
    <property type="term" value="F:DNA binding"/>
    <property type="evidence" value="ECO:0007669"/>
    <property type="project" value="UniProtKB-KW"/>
</dbReference>
<accession>A0A964WV99</accession>
<dbReference type="AlphaFoldDB" id="A0A964WV99"/>